<dbReference type="Gramene" id="ERN02340">
    <property type="protein sequence ID" value="ERN02340"/>
    <property type="gene ID" value="AMTR_s00096p00027330"/>
</dbReference>
<keyword evidence="6" id="KW-1185">Reference proteome</keyword>
<dbReference type="eggNOG" id="KOG1254">
    <property type="taxonomic scope" value="Eukaryota"/>
</dbReference>
<dbReference type="HOGENOM" id="CLU_2797357_0_0_1"/>
<name>W1P5V3_AMBTC</name>
<proteinExistence type="inferred from homology"/>
<comment type="subcellular location">
    <subcellularLocation>
        <location evidence="1">Cytoplasm</location>
        <location evidence="1">Cytosol</location>
    </subcellularLocation>
</comment>
<evidence type="ECO:0000313" key="5">
    <source>
        <dbReference type="EMBL" id="ERN02340.1"/>
    </source>
</evidence>
<dbReference type="Proteomes" id="UP000017836">
    <property type="component" value="Unassembled WGS sequence"/>
</dbReference>
<dbReference type="Pfam" id="PF16114">
    <property type="entry name" value="Citrate_bind"/>
    <property type="match status" value="1"/>
</dbReference>
<dbReference type="GO" id="GO:0005829">
    <property type="term" value="C:cytosol"/>
    <property type="evidence" value="ECO:0007669"/>
    <property type="project" value="UniProtKB-SubCell"/>
</dbReference>
<accession>W1P5V3</accession>
<organism evidence="5 6">
    <name type="scientific">Amborella trichopoda</name>
    <dbReference type="NCBI Taxonomy" id="13333"/>
    <lineage>
        <taxon>Eukaryota</taxon>
        <taxon>Viridiplantae</taxon>
        <taxon>Streptophyta</taxon>
        <taxon>Embryophyta</taxon>
        <taxon>Tracheophyta</taxon>
        <taxon>Spermatophyta</taxon>
        <taxon>Magnoliopsida</taxon>
        <taxon>Amborellales</taxon>
        <taxon>Amborellaceae</taxon>
        <taxon>Amborella</taxon>
    </lineage>
</organism>
<evidence type="ECO:0000256" key="1">
    <source>
        <dbReference type="ARBA" id="ARBA00004514"/>
    </source>
</evidence>
<evidence type="ECO:0000256" key="2">
    <source>
        <dbReference type="ARBA" id="ARBA00009182"/>
    </source>
</evidence>
<dbReference type="Gene3D" id="3.40.50.261">
    <property type="entry name" value="Succinyl-CoA synthetase domains"/>
    <property type="match status" value="1"/>
</dbReference>
<sequence>MVLGCQESKLKAARVHVYVRRGGPNYKTGLAKMRALAEEIGIPLEVYGPEATMTGICKEAIDCITAAA</sequence>
<feature type="domain" description="ATP-citrate synthase citrate-binding" evidence="4">
    <location>
        <begin position="7"/>
        <end position="62"/>
    </location>
</feature>
<protein>
    <recommendedName>
        <fullName evidence="4">ATP-citrate synthase citrate-binding domain-containing protein</fullName>
    </recommendedName>
</protein>
<evidence type="ECO:0000313" key="6">
    <source>
        <dbReference type="Proteomes" id="UP000017836"/>
    </source>
</evidence>
<dbReference type="EMBL" id="KI394634">
    <property type="protein sequence ID" value="ERN02340.1"/>
    <property type="molecule type" value="Genomic_DNA"/>
</dbReference>
<evidence type="ECO:0000259" key="4">
    <source>
        <dbReference type="Pfam" id="PF16114"/>
    </source>
</evidence>
<dbReference type="STRING" id="13333.W1P5V3"/>
<evidence type="ECO:0000256" key="3">
    <source>
        <dbReference type="ARBA" id="ARBA00011412"/>
    </source>
</evidence>
<gene>
    <name evidence="5" type="ORF">AMTR_s00096p00027330</name>
</gene>
<reference evidence="6" key="1">
    <citation type="journal article" date="2013" name="Science">
        <title>The Amborella genome and the evolution of flowering plants.</title>
        <authorList>
            <consortium name="Amborella Genome Project"/>
        </authorList>
    </citation>
    <scope>NUCLEOTIDE SEQUENCE [LARGE SCALE GENOMIC DNA]</scope>
</reference>
<comment type="subunit">
    <text evidence="3">Heterooctamer of 4 alpha and 4 beta chains.</text>
</comment>
<dbReference type="InterPro" id="IPR032263">
    <property type="entry name" value="Citrate-bd"/>
</dbReference>
<comment type="similarity">
    <text evidence="2">Belongs to the succinate/malate CoA ligase beta subunit family.</text>
</comment>
<dbReference type="InterPro" id="IPR016102">
    <property type="entry name" value="Succinyl-CoA_synth-like"/>
</dbReference>
<dbReference type="AlphaFoldDB" id="W1P5V3"/>